<accession>H2YMK0</accession>
<feature type="binding site" evidence="6">
    <location>
        <position position="417"/>
    </location>
    <ligand>
        <name>Na(+)</name>
        <dbReference type="ChEBI" id="CHEBI:29101"/>
        <label>1</label>
    </ligand>
</feature>
<evidence type="ECO:0000313" key="10">
    <source>
        <dbReference type="Ensembl" id="ENSCSAVP00000006552.1"/>
    </source>
</evidence>
<feature type="transmembrane region" description="Helical" evidence="9">
    <location>
        <begin position="54"/>
        <end position="76"/>
    </location>
</feature>
<dbReference type="Pfam" id="PF00209">
    <property type="entry name" value="SNF"/>
    <property type="match status" value="1"/>
</dbReference>
<dbReference type="OMA" id="ASMTIIM"/>
<feature type="binding site" evidence="6">
    <location>
        <position position="31"/>
    </location>
    <ligand>
        <name>Na(+)</name>
        <dbReference type="ChEBI" id="CHEBI:29101"/>
        <label>1</label>
    </ligand>
</feature>
<comment type="similarity">
    <text evidence="8">Belongs to the sodium:neurotransmitter symporter (SNF) (TC 2.A.22) family.</text>
</comment>
<dbReference type="InParanoid" id="H2YMK0"/>
<feature type="transmembrane region" description="Helical" evidence="9">
    <location>
        <begin position="556"/>
        <end position="579"/>
    </location>
</feature>
<evidence type="ECO:0000256" key="1">
    <source>
        <dbReference type="ARBA" id="ARBA00004141"/>
    </source>
</evidence>
<evidence type="ECO:0000256" key="9">
    <source>
        <dbReference type="SAM" id="Phobius"/>
    </source>
</evidence>
<feature type="transmembrane region" description="Helical" evidence="9">
    <location>
        <begin position="260"/>
        <end position="280"/>
    </location>
</feature>
<evidence type="ECO:0000256" key="5">
    <source>
        <dbReference type="ARBA" id="ARBA00023136"/>
    </source>
</evidence>
<feature type="transmembrane region" description="Helical" evidence="9">
    <location>
        <begin position="23"/>
        <end position="42"/>
    </location>
</feature>
<evidence type="ECO:0000256" key="3">
    <source>
        <dbReference type="ARBA" id="ARBA00022692"/>
    </source>
</evidence>
<keyword evidence="11" id="KW-1185">Reference proteome</keyword>
<keyword evidence="2 8" id="KW-0813">Transport</keyword>
<reference evidence="10" key="2">
    <citation type="submission" date="2025-08" db="UniProtKB">
        <authorList>
            <consortium name="Ensembl"/>
        </authorList>
    </citation>
    <scope>IDENTIFICATION</scope>
</reference>
<dbReference type="GO" id="GO:0042995">
    <property type="term" value="C:cell projection"/>
    <property type="evidence" value="ECO:0007669"/>
    <property type="project" value="TreeGrafter"/>
</dbReference>
<dbReference type="PRINTS" id="PR00176">
    <property type="entry name" value="NANEUSMPORT"/>
</dbReference>
<dbReference type="Ensembl" id="ENSCSAVT00000006635.1">
    <property type="protein sequence ID" value="ENSCSAVP00000006552.1"/>
    <property type="gene ID" value="ENSCSAVG00000003925.1"/>
</dbReference>
<dbReference type="GO" id="GO:0005332">
    <property type="term" value="F:gamma-aminobutyric acid:sodium:chloride symporter activity"/>
    <property type="evidence" value="ECO:0007669"/>
    <property type="project" value="TreeGrafter"/>
</dbReference>
<proteinExistence type="inferred from homology"/>
<dbReference type="PANTHER" id="PTHR11616:SF289">
    <property type="entry name" value="TRANSPORTER"/>
    <property type="match status" value="1"/>
</dbReference>
<evidence type="ECO:0000256" key="2">
    <source>
        <dbReference type="ARBA" id="ARBA00022448"/>
    </source>
</evidence>
<dbReference type="Proteomes" id="UP000007875">
    <property type="component" value="Unassembled WGS sequence"/>
</dbReference>
<name>H2YMK0_CIOSA</name>
<evidence type="ECO:0000256" key="6">
    <source>
        <dbReference type="PIRSR" id="PIRSR600175-1"/>
    </source>
</evidence>
<dbReference type="PROSITE" id="PS00610">
    <property type="entry name" value="NA_NEUROTRAN_SYMP_1"/>
    <property type="match status" value="1"/>
</dbReference>
<feature type="binding site" evidence="6">
    <location>
        <position position="413"/>
    </location>
    <ligand>
        <name>Na(+)</name>
        <dbReference type="ChEBI" id="CHEBI:29101"/>
        <label>1</label>
    </ligand>
</feature>
<feature type="disulfide bond" evidence="7">
    <location>
        <begin position="136"/>
        <end position="145"/>
    </location>
</feature>
<dbReference type="eggNOG" id="KOG3660">
    <property type="taxonomic scope" value="Eukaryota"/>
</dbReference>
<keyword evidence="8" id="KW-0769">Symport</keyword>
<dbReference type="PANTHER" id="PTHR11616">
    <property type="entry name" value="SODIUM/CHLORIDE DEPENDENT TRANSPORTER"/>
    <property type="match status" value="1"/>
</dbReference>
<keyword evidence="7" id="KW-1015">Disulfide bond</keyword>
<dbReference type="InterPro" id="IPR000175">
    <property type="entry name" value="Na/ntran_symport"/>
</dbReference>
<dbReference type="CDD" id="cd11496">
    <property type="entry name" value="SLC6sbd-TauT-like"/>
    <property type="match status" value="1"/>
</dbReference>
<reference evidence="10" key="3">
    <citation type="submission" date="2025-09" db="UniProtKB">
        <authorList>
            <consortium name="Ensembl"/>
        </authorList>
    </citation>
    <scope>IDENTIFICATION</scope>
</reference>
<feature type="transmembrane region" description="Helical" evidence="9">
    <location>
        <begin position="97"/>
        <end position="118"/>
    </location>
</feature>
<evidence type="ECO:0000313" key="11">
    <source>
        <dbReference type="Proteomes" id="UP000007875"/>
    </source>
</evidence>
<feature type="transmembrane region" description="Helical" evidence="9">
    <location>
        <begin position="233"/>
        <end position="251"/>
    </location>
</feature>
<feature type="binding site" evidence="6">
    <location>
        <position position="416"/>
    </location>
    <ligand>
        <name>Na(+)</name>
        <dbReference type="ChEBI" id="CHEBI:29101"/>
        <label>1</label>
    </ligand>
</feature>
<sequence>MDQNGDLPATNTTKKREKWQSKIDFVFGVAGGSIGLGNVWRFPYLCYKNGGGAFLIPYLLFLVGAAVPLFFLEAAIGQFTSRSVSAAWDMFPLMRGIGFASMTIIMNLNTYYMAVLAWSLRYIVASFEATLPWTSCHNDWNTQRCFVYGSNINTSGSNLIDDPMSLVENTTYATTPLMNASYAVTSHMNTSYGMTSLNNISSNEEKVSSVVEYWERGVLAKSSGVEQIGSVRLPLFCCLLVSWIIIYFCIWKGIAWTSKVVYFTATFPLFMLLVLFVRGVTLDGASDGISFYLTPNVTKLGEPQVWADAATQVFYSYSLCNGIMVAMGSYNNYHQNLYRDTIVLSLLNSGTSFFAGFTVFSVLGFMAKEQNTSIQTVAESGPGLVFIAYPKAITLMPLPNLWGVLFFLMIFLLGLDSQFIGQESFIAAIADLKPNLFNRPWRREKLVALICFIQFLVGIIMITEGGVYVFNMYDNYAAAGWCLFFIGICECVTVSYIYGISKFWGHVCHMLGFEPRIPWFKYAWAVVAPILTTGVFIYSLVQYQPLTYNRTYTYPLWAQVICWCLALSAILWIPFYAIYRFATARGNLYEVSFIFKTIVCNMDIWGFSLTLVPSIQTILL</sequence>
<feature type="transmembrane region" description="Helical" evidence="9">
    <location>
        <begin position="313"/>
        <end position="330"/>
    </location>
</feature>
<keyword evidence="4 9" id="KW-1133">Transmembrane helix</keyword>
<evidence type="ECO:0000256" key="8">
    <source>
        <dbReference type="RuleBase" id="RU003732"/>
    </source>
</evidence>
<evidence type="ECO:0000256" key="4">
    <source>
        <dbReference type="ARBA" id="ARBA00022989"/>
    </source>
</evidence>
<reference evidence="11" key="1">
    <citation type="submission" date="2003-08" db="EMBL/GenBank/DDBJ databases">
        <authorList>
            <person name="Birren B."/>
            <person name="Nusbaum C."/>
            <person name="Abebe A."/>
            <person name="Abouelleil A."/>
            <person name="Adekoya E."/>
            <person name="Ait-zahra M."/>
            <person name="Allen N."/>
            <person name="Allen T."/>
            <person name="An P."/>
            <person name="Anderson M."/>
            <person name="Anderson S."/>
            <person name="Arachchi H."/>
            <person name="Armbruster J."/>
            <person name="Bachantsang P."/>
            <person name="Baldwin J."/>
            <person name="Barry A."/>
            <person name="Bayul T."/>
            <person name="Blitshsteyn B."/>
            <person name="Bloom T."/>
            <person name="Blye J."/>
            <person name="Boguslavskiy L."/>
            <person name="Borowsky M."/>
            <person name="Boukhgalter B."/>
            <person name="Brunache A."/>
            <person name="Butler J."/>
            <person name="Calixte N."/>
            <person name="Calvo S."/>
            <person name="Camarata J."/>
            <person name="Campo K."/>
            <person name="Chang J."/>
            <person name="Cheshatsang Y."/>
            <person name="Citroen M."/>
            <person name="Collymore A."/>
            <person name="Considine T."/>
            <person name="Cook A."/>
            <person name="Cooke P."/>
            <person name="Corum B."/>
            <person name="Cuomo C."/>
            <person name="David R."/>
            <person name="Dawoe T."/>
            <person name="Degray S."/>
            <person name="Dodge S."/>
            <person name="Dooley K."/>
            <person name="Dorje P."/>
            <person name="Dorjee K."/>
            <person name="Dorris L."/>
            <person name="Duffey N."/>
            <person name="Dupes A."/>
            <person name="Elkins T."/>
            <person name="Engels R."/>
            <person name="Erickson J."/>
            <person name="Farina A."/>
            <person name="Faro S."/>
            <person name="Ferreira P."/>
            <person name="Fischer H."/>
            <person name="Fitzgerald M."/>
            <person name="Foley K."/>
            <person name="Gage D."/>
            <person name="Galagan J."/>
            <person name="Gearin G."/>
            <person name="Gnerre S."/>
            <person name="Gnirke A."/>
            <person name="Goyette A."/>
            <person name="Graham J."/>
            <person name="Grandbois E."/>
            <person name="Gyaltsen K."/>
            <person name="Hafez N."/>
            <person name="Hagopian D."/>
            <person name="Hagos B."/>
            <person name="Hall J."/>
            <person name="Hatcher B."/>
            <person name="Heller A."/>
            <person name="Higgins H."/>
            <person name="Honan T."/>
            <person name="Horn A."/>
            <person name="Houde N."/>
            <person name="Hughes L."/>
            <person name="Hulme W."/>
            <person name="Husby E."/>
            <person name="Iliev I."/>
            <person name="Jaffe D."/>
            <person name="Jones C."/>
            <person name="Kamal M."/>
            <person name="Kamat A."/>
            <person name="Kamvysselis M."/>
            <person name="Karlsson E."/>
            <person name="Kells C."/>
            <person name="Kieu A."/>
            <person name="Kisner P."/>
            <person name="Kodira C."/>
            <person name="Kulbokas E."/>
            <person name="Labutti K."/>
            <person name="Lama D."/>
            <person name="Landers T."/>
            <person name="Leger J."/>
            <person name="Levine S."/>
            <person name="Lewis D."/>
            <person name="Lewis T."/>
            <person name="Lindblad-toh K."/>
            <person name="Liu X."/>
            <person name="Lokyitsang T."/>
            <person name="Lokyitsang Y."/>
            <person name="Lucien O."/>
            <person name="Lui A."/>
            <person name="Ma L.J."/>
            <person name="Mabbitt R."/>
            <person name="Macdonald J."/>
            <person name="Maclean C."/>
            <person name="Major J."/>
            <person name="Manning J."/>
            <person name="Marabella R."/>
            <person name="Maru K."/>
            <person name="Matthews C."/>
            <person name="Mauceli E."/>
            <person name="Mccarthy M."/>
            <person name="Mcdonough S."/>
            <person name="Mcghee T."/>
            <person name="Meldrim J."/>
            <person name="Meneus L."/>
            <person name="Mesirov J."/>
            <person name="Mihalev A."/>
            <person name="Mihova T."/>
            <person name="Mikkelsen T."/>
            <person name="Mlenga V."/>
            <person name="Moru K."/>
            <person name="Mozes J."/>
            <person name="Mulrain L."/>
            <person name="Munson G."/>
            <person name="Naylor J."/>
            <person name="Newes C."/>
            <person name="Nguyen C."/>
            <person name="Nguyen N."/>
            <person name="Nguyen T."/>
            <person name="Nicol R."/>
            <person name="Nielsen C."/>
            <person name="Nizzari M."/>
            <person name="Norbu C."/>
            <person name="Norbu N."/>
            <person name="O'donnell P."/>
            <person name="Okoawo O."/>
            <person name="O'leary S."/>
            <person name="Omotosho B."/>
            <person name="O'neill K."/>
            <person name="Osman S."/>
            <person name="Parker S."/>
            <person name="Perrin D."/>
            <person name="Phunkhang P."/>
            <person name="Piqani B."/>
            <person name="Purcell S."/>
            <person name="Rachupka T."/>
            <person name="Ramasamy U."/>
            <person name="Rameau R."/>
            <person name="Ray V."/>
            <person name="Raymond C."/>
            <person name="Retta R."/>
            <person name="Richardson S."/>
            <person name="Rise C."/>
            <person name="Rodriguez J."/>
            <person name="Rogers J."/>
            <person name="Rogov P."/>
            <person name="Rutman M."/>
            <person name="Schupbach R."/>
            <person name="Seaman C."/>
            <person name="Settipalli S."/>
            <person name="Sharpe T."/>
            <person name="Sheridan J."/>
            <person name="Sherpa N."/>
            <person name="Shi J."/>
            <person name="Smirnov S."/>
            <person name="Smith C."/>
            <person name="Sougnez C."/>
            <person name="Spencer B."/>
            <person name="Stalker J."/>
            <person name="Stange-thomann N."/>
            <person name="Stavropoulos S."/>
            <person name="Stetson K."/>
            <person name="Stone C."/>
            <person name="Stone S."/>
            <person name="Stubbs M."/>
            <person name="Talamas J."/>
            <person name="Tchuinga P."/>
            <person name="Tenzing P."/>
            <person name="Tesfaye S."/>
            <person name="Theodore J."/>
            <person name="Thoulutsang Y."/>
            <person name="Topham K."/>
            <person name="Towey S."/>
            <person name="Tsamla T."/>
            <person name="Tsomo N."/>
            <person name="Vallee D."/>
            <person name="Vassiliev H."/>
            <person name="Venkataraman V."/>
            <person name="Vinson J."/>
            <person name="Vo A."/>
            <person name="Wade C."/>
            <person name="Wang S."/>
            <person name="Wangchuk T."/>
            <person name="Wangdi T."/>
            <person name="Whittaker C."/>
            <person name="Wilkinson J."/>
            <person name="Wu Y."/>
            <person name="Wyman D."/>
            <person name="Yadav S."/>
            <person name="Yang S."/>
            <person name="Yang X."/>
            <person name="Yeager S."/>
            <person name="Yee E."/>
            <person name="Young G."/>
            <person name="Zainoun J."/>
            <person name="Zembeck L."/>
            <person name="Zimmer A."/>
            <person name="Zody M."/>
            <person name="Lander E."/>
        </authorList>
    </citation>
    <scope>NUCLEOTIDE SEQUENCE [LARGE SCALE GENOMIC DNA]</scope>
</reference>
<feature type="transmembrane region" description="Helical" evidence="9">
    <location>
        <begin position="519"/>
        <end position="541"/>
    </location>
</feature>
<feature type="transmembrane region" description="Helical" evidence="9">
    <location>
        <begin position="476"/>
        <end position="498"/>
    </location>
</feature>
<feature type="transmembrane region" description="Helical" evidence="9">
    <location>
        <begin position="342"/>
        <end position="367"/>
    </location>
</feature>
<organism evidence="10 11">
    <name type="scientific">Ciona savignyi</name>
    <name type="common">Pacific transparent sea squirt</name>
    <dbReference type="NCBI Taxonomy" id="51511"/>
    <lineage>
        <taxon>Eukaryota</taxon>
        <taxon>Metazoa</taxon>
        <taxon>Chordata</taxon>
        <taxon>Tunicata</taxon>
        <taxon>Ascidiacea</taxon>
        <taxon>Phlebobranchia</taxon>
        <taxon>Cionidae</taxon>
        <taxon>Ciona</taxon>
    </lineage>
</organism>
<dbReference type="SUPFAM" id="SSF161070">
    <property type="entry name" value="SNF-like"/>
    <property type="match status" value="1"/>
</dbReference>
<keyword evidence="6" id="KW-0479">Metal-binding</keyword>
<keyword evidence="3 8" id="KW-0812">Transmembrane</keyword>
<feature type="binding site" evidence="6">
    <location>
        <position position="316"/>
    </location>
    <ligand>
        <name>Na(+)</name>
        <dbReference type="ChEBI" id="CHEBI:29101"/>
        <label>1</label>
    </ligand>
</feature>
<feature type="binding site" evidence="6">
    <location>
        <position position="348"/>
    </location>
    <ligand>
        <name>Na(+)</name>
        <dbReference type="ChEBI" id="CHEBI:29101"/>
        <label>1</label>
    </ligand>
</feature>
<dbReference type="GO" id="GO:0046872">
    <property type="term" value="F:metal ion binding"/>
    <property type="evidence" value="ECO:0007669"/>
    <property type="project" value="UniProtKB-KW"/>
</dbReference>
<keyword evidence="5 9" id="KW-0472">Membrane</keyword>
<dbReference type="GeneTree" id="ENSGT00940000154583"/>
<feature type="transmembrane region" description="Helical" evidence="9">
    <location>
        <begin position="387"/>
        <end position="415"/>
    </location>
</feature>
<comment type="subcellular location">
    <subcellularLocation>
        <location evidence="1">Membrane</location>
        <topology evidence="1">Multi-pass membrane protein</topology>
    </subcellularLocation>
</comment>
<dbReference type="InterPro" id="IPR037272">
    <property type="entry name" value="SNS_sf"/>
</dbReference>
<feature type="binding site" evidence="6">
    <location>
        <position position="38"/>
    </location>
    <ligand>
        <name>Na(+)</name>
        <dbReference type="ChEBI" id="CHEBI:29101"/>
        <label>1</label>
    </ligand>
</feature>
<dbReference type="AlphaFoldDB" id="H2YMK0"/>
<protein>
    <recommendedName>
        <fullName evidence="8">Transporter</fullName>
    </recommendedName>
</protein>
<dbReference type="GO" id="GO:0005886">
    <property type="term" value="C:plasma membrane"/>
    <property type="evidence" value="ECO:0007669"/>
    <property type="project" value="TreeGrafter"/>
</dbReference>
<keyword evidence="6" id="KW-0915">Sodium</keyword>
<dbReference type="PROSITE" id="PS50267">
    <property type="entry name" value="NA_NEUROTRAN_SYMP_3"/>
    <property type="match status" value="1"/>
</dbReference>
<evidence type="ECO:0000256" key="7">
    <source>
        <dbReference type="PIRSR" id="PIRSR600175-2"/>
    </source>
</evidence>
<feature type="transmembrane region" description="Helical" evidence="9">
    <location>
        <begin position="446"/>
        <end position="470"/>
    </location>
</feature>